<organism evidence="9 10">
    <name type="scientific">Paenibacillus rhizophilus</name>
    <dbReference type="NCBI Taxonomy" id="1850366"/>
    <lineage>
        <taxon>Bacteria</taxon>
        <taxon>Bacillati</taxon>
        <taxon>Bacillota</taxon>
        <taxon>Bacilli</taxon>
        <taxon>Bacillales</taxon>
        <taxon>Paenibacillaceae</taxon>
        <taxon>Paenibacillus</taxon>
    </lineage>
</organism>
<dbReference type="Gene3D" id="3.90.400.10">
    <property type="entry name" value="Oligo-1,6-glucosidase, Domain 2"/>
    <property type="match status" value="1"/>
</dbReference>
<dbReference type="FunFam" id="3.20.20.80:FF:000014">
    <property type="entry name" value="Alpha,alpha-phosphotrehalase"/>
    <property type="match status" value="1"/>
</dbReference>
<dbReference type="GO" id="GO:0004574">
    <property type="term" value="F:oligo-1,6-glucosidase activity"/>
    <property type="evidence" value="ECO:0007669"/>
    <property type="project" value="UniProtKB-EC"/>
</dbReference>
<keyword evidence="4" id="KW-0378">Hydrolase</keyword>
<dbReference type="CDD" id="cd11333">
    <property type="entry name" value="AmyAc_SI_OligoGlu_DGase"/>
    <property type="match status" value="1"/>
</dbReference>
<dbReference type="FunFam" id="2.60.40.1180:FF:000007">
    <property type="entry name" value="Sucrose isomerase"/>
    <property type="match status" value="1"/>
</dbReference>
<comment type="catalytic activity">
    <reaction evidence="6">
        <text>Hydrolysis of (1-&gt;6)-alpha-D-glucosidic linkages in some oligosaccharides produced from starch and glycogen by alpha-amylase, and in isomaltose.</text>
        <dbReference type="EC" id="3.2.1.10"/>
    </reaction>
</comment>
<dbReference type="Gene3D" id="3.20.20.80">
    <property type="entry name" value="Glycosidases"/>
    <property type="match status" value="1"/>
</dbReference>
<dbReference type="Pfam" id="PF00128">
    <property type="entry name" value="Alpha-amylase"/>
    <property type="match status" value="1"/>
</dbReference>
<evidence type="ECO:0000256" key="5">
    <source>
        <dbReference type="ARBA" id="ARBA00023295"/>
    </source>
</evidence>
<proteinExistence type="inferred from homology"/>
<dbReference type="AlphaFoldDB" id="A0A3N9P8V9"/>
<gene>
    <name evidence="9" type="ORF">EH198_10535</name>
</gene>
<dbReference type="Pfam" id="PF23915">
    <property type="entry name" value="SusG_C"/>
    <property type="match status" value="1"/>
</dbReference>
<dbReference type="GO" id="GO:0009313">
    <property type="term" value="P:oligosaccharide catabolic process"/>
    <property type="evidence" value="ECO:0007669"/>
    <property type="project" value="TreeGrafter"/>
</dbReference>
<evidence type="ECO:0000256" key="7">
    <source>
        <dbReference type="ARBA" id="ARBA00038939"/>
    </source>
</evidence>
<evidence type="ECO:0000256" key="2">
    <source>
        <dbReference type="ARBA" id="ARBA00008061"/>
    </source>
</evidence>
<dbReference type="NCBIfam" id="NF008183">
    <property type="entry name" value="PRK10933.1"/>
    <property type="match status" value="1"/>
</dbReference>
<comment type="similarity">
    <text evidence="2">Belongs to the glycosyl hydrolase 13 family.</text>
</comment>
<evidence type="ECO:0000256" key="4">
    <source>
        <dbReference type="ARBA" id="ARBA00022801"/>
    </source>
</evidence>
<keyword evidence="5" id="KW-0326">Glycosidase</keyword>
<comment type="caution">
    <text evidence="9">The sequence shown here is derived from an EMBL/GenBank/DDBJ whole genome shotgun (WGS) entry which is preliminary data.</text>
</comment>
<keyword evidence="10" id="KW-1185">Reference proteome</keyword>
<dbReference type="EC" id="3.2.1.10" evidence="7"/>
<dbReference type="Gene3D" id="2.60.40.1180">
    <property type="entry name" value="Golgi alpha-mannosidase II"/>
    <property type="match status" value="1"/>
</dbReference>
<evidence type="ECO:0000256" key="1">
    <source>
        <dbReference type="ARBA" id="ARBA00004496"/>
    </source>
</evidence>
<dbReference type="InterPro" id="IPR013780">
    <property type="entry name" value="Glyco_hydro_b"/>
</dbReference>
<evidence type="ECO:0000256" key="3">
    <source>
        <dbReference type="ARBA" id="ARBA00022490"/>
    </source>
</evidence>
<protein>
    <recommendedName>
        <fullName evidence="7">oligo-1,6-glucosidase</fullName>
        <ecNumber evidence="7">3.2.1.10</ecNumber>
    </recommendedName>
</protein>
<sequence length="567" mass="65658">MKHSWWKEAVVYQIYPRSFMDSDGDGVGDLQGITMKLDYLKELGIDVIWLSPVYQSPNDDNGYDISDYREIMSEFGTMDTFGRLLLEAHKREIKIMMDLVVNHSSDEHPWFVEARSSKDSPYRDYYIWRPAGEDGSLPNNWGSHFGGSVWEYEETTGEYFLHLYSKKQPDFNWENPKLRRDVYDIMTFWLEKGVDGFRMDVINMISKAEGLPDGEVYEGYKFGDGNPYYSNGPKIHDYLQEMNREVLAKYDIITVGEMPKVGVEQAKLYTGSDRGELNMIFHFEHVTVGNGQFGRWSPMEWKLTELKTIFNRWQYGLKEDGWNSLYWSNHDQPRAVSRFGDDSSEYRVPSAKMLATCLHMLQGTPYIYQGEELGMTNVGFASVSDYRDIQTVNAYRDYVGEGALTHEQMMEAIHQRSRDNGRTPMQWSGAENAGFTDGVPWIALNPNYKEINAERAINDPDSIFNYYKKLIGLRKEHKIIVYGAFDILLEEDEYIYAFTRSLGTERLLVLCNFSRETLPVKLPEEFQGSGKELLIGNYKINSATDHPEKSGSLQLLPYEARVYRVNV</sequence>
<evidence type="ECO:0000313" key="9">
    <source>
        <dbReference type="EMBL" id="RQW12075.1"/>
    </source>
</evidence>
<dbReference type="PANTHER" id="PTHR10357:SF184">
    <property type="entry name" value="OLIGO-1,6-GLUCOSIDASE 1"/>
    <property type="match status" value="1"/>
</dbReference>
<dbReference type="GO" id="GO:0005737">
    <property type="term" value="C:cytoplasm"/>
    <property type="evidence" value="ECO:0007669"/>
    <property type="project" value="UniProtKB-SubCell"/>
</dbReference>
<dbReference type="FunFam" id="3.20.20.80:FF:000064">
    <property type="entry name" value="Oligo-1,6-glucosidase"/>
    <property type="match status" value="1"/>
</dbReference>
<dbReference type="SMART" id="SM00642">
    <property type="entry name" value="Aamy"/>
    <property type="match status" value="1"/>
</dbReference>
<dbReference type="Proteomes" id="UP000282529">
    <property type="component" value="Unassembled WGS sequence"/>
</dbReference>
<reference evidence="9 10" key="1">
    <citation type="submission" date="2018-11" db="EMBL/GenBank/DDBJ databases">
        <title>Genome sequence of strain 7197.</title>
        <authorList>
            <person name="Gao J."/>
            <person name="Sun J."/>
        </authorList>
    </citation>
    <scope>NUCLEOTIDE SEQUENCE [LARGE SCALE GENOMIC DNA]</scope>
    <source>
        <strain evidence="9 10">7197</strain>
    </source>
</reference>
<dbReference type="InterPro" id="IPR056300">
    <property type="entry name" value="SusG-like_C"/>
</dbReference>
<dbReference type="RefSeq" id="WP_124695481.1">
    <property type="nucleotide sequence ID" value="NZ_JBHUFE010000026.1"/>
</dbReference>
<dbReference type="FunFam" id="3.90.400.10:FF:000002">
    <property type="entry name" value="Sucrose isomerase"/>
    <property type="match status" value="1"/>
</dbReference>
<evidence type="ECO:0000256" key="6">
    <source>
        <dbReference type="ARBA" id="ARBA00036217"/>
    </source>
</evidence>
<dbReference type="OrthoDB" id="9805159at2"/>
<comment type="subcellular location">
    <subcellularLocation>
        <location evidence="1">Cytoplasm</location>
    </subcellularLocation>
</comment>
<dbReference type="GO" id="GO:0004556">
    <property type="term" value="F:alpha-amylase activity"/>
    <property type="evidence" value="ECO:0007669"/>
    <property type="project" value="TreeGrafter"/>
</dbReference>
<dbReference type="EMBL" id="RQPI01000004">
    <property type="protein sequence ID" value="RQW12075.1"/>
    <property type="molecule type" value="Genomic_DNA"/>
</dbReference>
<accession>A0A3N9P8V9</accession>
<dbReference type="InterPro" id="IPR006047">
    <property type="entry name" value="GH13_cat_dom"/>
</dbReference>
<feature type="domain" description="Glycosyl hydrolase family 13 catalytic" evidence="8">
    <location>
        <begin position="13"/>
        <end position="422"/>
    </location>
</feature>
<dbReference type="InterPro" id="IPR045857">
    <property type="entry name" value="O16G_dom_2"/>
</dbReference>
<dbReference type="PANTHER" id="PTHR10357">
    <property type="entry name" value="ALPHA-AMYLASE FAMILY MEMBER"/>
    <property type="match status" value="1"/>
</dbReference>
<keyword evidence="3" id="KW-0963">Cytoplasm</keyword>
<evidence type="ECO:0000259" key="8">
    <source>
        <dbReference type="SMART" id="SM00642"/>
    </source>
</evidence>
<dbReference type="SUPFAM" id="SSF51011">
    <property type="entry name" value="Glycosyl hydrolase domain"/>
    <property type="match status" value="1"/>
</dbReference>
<dbReference type="InterPro" id="IPR017853">
    <property type="entry name" value="GH"/>
</dbReference>
<name>A0A3N9P8V9_9BACL</name>
<dbReference type="SUPFAM" id="SSF51445">
    <property type="entry name" value="(Trans)glycosidases"/>
    <property type="match status" value="1"/>
</dbReference>
<evidence type="ECO:0000313" key="10">
    <source>
        <dbReference type="Proteomes" id="UP000282529"/>
    </source>
</evidence>